<dbReference type="CDD" id="cd17417">
    <property type="entry name" value="MFS_NPF5"/>
    <property type="match status" value="1"/>
</dbReference>
<feature type="region of interest" description="Disordered" evidence="6">
    <location>
        <begin position="415"/>
        <end position="496"/>
    </location>
</feature>
<feature type="compositionally biased region" description="Acidic residues" evidence="6">
    <location>
        <begin position="116"/>
        <end position="129"/>
    </location>
</feature>
<feature type="region of interest" description="Disordered" evidence="6">
    <location>
        <begin position="514"/>
        <end position="542"/>
    </location>
</feature>
<feature type="transmembrane region" description="Helical" evidence="7">
    <location>
        <begin position="1061"/>
        <end position="1081"/>
    </location>
</feature>
<proteinExistence type="inferred from homology"/>
<dbReference type="OrthoDB" id="770030at2759"/>
<keyword evidence="10" id="KW-1185">Reference proteome</keyword>
<reference evidence="9" key="1">
    <citation type="submission" date="2022-05" db="EMBL/GenBank/DDBJ databases">
        <title>The Musa troglodytarum L. genome provides insights into the mechanism of non-climacteric behaviour and enrichment of carotenoids.</title>
        <authorList>
            <person name="Wang J."/>
        </authorList>
    </citation>
    <scope>NUCLEOTIDE SEQUENCE</scope>
    <source>
        <tissue evidence="9">Leaf</tissue>
    </source>
</reference>
<comment type="subcellular location">
    <subcellularLocation>
        <location evidence="1">Membrane</location>
        <topology evidence="1">Multi-pass membrane protein</topology>
    </subcellularLocation>
</comment>
<feature type="compositionally biased region" description="Basic and acidic residues" evidence="6">
    <location>
        <begin position="415"/>
        <end position="424"/>
    </location>
</feature>
<dbReference type="InterPro" id="IPR027450">
    <property type="entry name" value="AlkB-like"/>
</dbReference>
<feature type="transmembrane region" description="Helical" evidence="7">
    <location>
        <begin position="758"/>
        <end position="779"/>
    </location>
</feature>
<feature type="transmembrane region" description="Helical" evidence="7">
    <location>
        <begin position="1017"/>
        <end position="1041"/>
    </location>
</feature>
<dbReference type="InterPro" id="IPR044842">
    <property type="entry name" value="ALKBH9B/ALKBH10B-like"/>
</dbReference>
<evidence type="ECO:0000313" key="10">
    <source>
        <dbReference type="Proteomes" id="UP001055439"/>
    </source>
</evidence>
<feature type="compositionally biased region" description="Low complexity" evidence="6">
    <location>
        <begin position="473"/>
        <end position="493"/>
    </location>
</feature>
<dbReference type="GO" id="GO:0071916">
    <property type="term" value="F:dipeptide transmembrane transporter activity"/>
    <property type="evidence" value="ECO:0007669"/>
    <property type="project" value="InterPro"/>
</dbReference>
<sequence>MEDDSFVQEYEASELEIAAEFLTNWLPFLTRGLCDGCSAALRSRIHSLRPGSPGEAEAETSASTIVEDPAASVSAGADALLNQHAGIQPTEWDPDPPASSESPRVRMSWADMAQEDELEEAAEGEEDAEAERRSSVDATGGESKGKGNTSRKETGLSREQREEIRFKNVVRKKDFICLERVKGKIVNILDGLELHTGVFSAAEQKRIVDFVYELQGKGKNHQLREHTYSEPPKWMCGKGRVTIQFGCCYNYAMDKNGNPPGILKNVVADAVPHLFKVIIRRLVRWHVIPRTCIPDSCIVNIYELGDSIPPHIDSHDFVRPLCTVSFLSECNILFGSSLQIAGSGEFPGSVAIPLPVGSVLVLNGNAADVAKHCIPAVPSKRISITFRKMDESKWPVGFLPAADLQNIQPLEYTAEAKGHSRQDKNSQPVIEGKSFKKGKRTKGRPGAMKPGPNFQDRQRHSNDSGIHARRSNLDGQSASNSSSNSFERGSISGQRITESKFRPEFQGFESHEFVHSPTNSTAHVQQGEEDTGTVDRREHGGRTVRLEQQRIIISSSIEGGDEDLAPANRFSDLPRVSRVQVRSLNSSGRRKVRMNLSDVYEAVFEVYEAVERMAYQGISCSLVLYLTRKLHQSTVTAANNVTYWVGTAYLMPVLGAYVADAHLGRYWTFVLSSAIYFLGMCLLTLAVSLPSLRPPPCAHQGDAPKCSPASVLQVGVFLGALYVVAFGSGGTKPNISTIGADQFDEFDLRERAHKISFFNWWFFSCFLGTLFASIVLVFIQDNVGWSLGYGIPTVALLLSVSIFLSGTRFYRHKVPQGSPLTRMARVIVAAIRKWNLPLPKSAAELHELDPQEYMRKGQFRILPSDSLRLLNRAAVRVGSTSTPWMLTTVTEVEETKQMLRMIPIWVACFVPSIIAAQVNTLFVKQGTTLDRRINVGRHHLQIPPATLVSFVNVSMLVSVVGYDRYFVKIMRSWTNNPRGITLLQRLGTGFRLHIITMLVASLAESRRLRAARDDVRLTIFVLIPQFVLMGVADCFMVVGMVEFFYNQVPESMKSLGTSYSFATYGVGNILSSLLLTAVSDITKRNGREGWILSNLNSSHLDYYYALLGVLGFINFVFFLYVSRVYVYKAKVYEQQVEASTEEHRAA</sequence>
<dbReference type="InterPro" id="IPR000109">
    <property type="entry name" value="POT_fam"/>
</dbReference>
<feature type="transmembrane region" description="Helical" evidence="7">
    <location>
        <begin position="666"/>
        <end position="689"/>
    </location>
</feature>
<dbReference type="GO" id="GO:0032451">
    <property type="term" value="F:demethylase activity"/>
    <property type="evidence" value="ECO:0007669"/>
    <property type="project" value="InterPro"/>
</dbReference>
<dbReference type="GO" id="GO:0042937">
    <property type="term" value="F:tripeptide transmembrane transporter activity"/>
    <property type="evidence" value="ECO:0007669"/>
    <property type="project" value="InterPro"/>
</dbReference>
<organism evidence="9 10">
    <name type="scientific">Musa troglodytarum</name>
    <name type="common">fe'i banana</name>
    <dbReference type="NCBI Taxonomy" id="320322"/>
    <lineage>
        <taxon>Eukaryota</taxon>
        <taxon>Viridiplantae</taxon>
        <taxon>Streptophyta</taxon>
        <taxon>Embryophyta</taxon>
        <taxon>Tracheophyta</taxon>
        <taxon>Spermatophyta</taxon>
        <taxon>Magnoliopsida</taxon>
        <taxon>Liliopsida</taxon>
        <taxon>Zingiberales</taxon>
        <taxon>Musaceae</taxon>
        <taxon>Musa</taxon>
    </lineage>
</organism>
<evidence type="ECO:0000256" key="5">
    <source>
        <dbReference type="ARBA" id="ARBA00023136"/>
    </source>
</evidence>
<dbReference type="Proteomes" id="UP001055439">
    <property type="component" value="Chromosome 10"/>
</dbReference>
<dbReference type="PANTHER" id="PTHR31447">
    <property type="entry name" value="HYDROXYPROLINE-RICH GLYCOPROTEIN FAMILY PROTEIN-RELATED"/>
    <property type="match status" value="1"/>
</dbReference>
<feature type="transmembrane region" description="Helical" evidence="7">
    <location>
        <begin position="785"/>
        <end position="804"/>
    </location>
</feature>
<name>A0A9E7JE88_9LILI</name>
<keyword evidence="5 7" id="KW-0472">Membrane</keyword>
<dbReference type="AlphaFoldDB" id="A0A9E7JE88"/>
<dbReference type="InterPro" id="IPR044739">
    <property type="entry name" value="NRT1/PTR"/>
</dbReference>
<dbReference type="PROSITE" id="PS51471">
    <property type="entry name" value="FE2OG_OXY"/>
    <property type="match status" value="1"/>
</dbReference>
<dbReference type="Gene3D" id="1.20.1250.20">
    <property type="entry name" value="MFS general substrate transporter like domains"/>
    <property type="match status" value="1"/>
</dbReference>
<feature type="domain" description="Fe2OG dioxygenase" evidence="8">
    <location>
        <begin position="293"/>
        <end position="390"/>
    </location>
</feature>
<feature type="transmembrane region" description="Helical" evidence="7">
    <location>
        <begin position="942"/>
        <end position="962"/>
    </location>
</feature>
<dbReference type="GO" id="GO:0003729">
    <property type="term" value="F:mRNA binding"/>
    <property type="evidence" value="ECO:0007669"/>
    <property type="project" value="InterPro"/>
</dbReference>
<keyword evidence="3 7" id="KW-0812">Transmembrane</keyword>
<dbReference type="InterPro" id="IPR036259">
    <property type="entry name" value="MFS_trans_sf"/>
</dbReference>
<gene>
    <name evidence="9" type="ORF">MUK42_02504</name>
</gene>
<evidence type="ECO:0000256" key="7">
    <source>
        <dbReference type="SAM" id="Phobius"/>
    </source>
</evidence>
<dbReference type="EMBL" id="CP097503">
    <property type="protein sequence ID" value="URD77850.1"/>
    <property type="molecule type" value="Genomic_DNA"/>
</dbReference>
<dbReference type="Gene3D" id="2.60.120.590">
    <property type="entry name" value="Alpha-ketoglutarate-dependent dioxygenase AlkB-like"/>
    <property type="match status" value="1"/>
</dbReference>
<keyword evidence="4 7" id="KW-1133">Transmembrane helix</keyword>
<protein>
    <submittedName>
        <fullName evidence="9">Oxidoreductase, 2OG-Fe(II) oxygenase family</fullName>
    </submittedName>
</protein>
<evidence type="ECO:0000256" key="2">
    <source>
        <dbReference type="ARBA" id="ARBA00007879"/>
    </source>
</evidence>
<dbReference type="Pfam" id="PF00854">
    <property type="entry name" value="PTR2"/>
    <property type="match status" value="1"/>
</dbReference>
<evidence type="ECO:0000256" key="1">
    <source>
        <dbReference type="ARBA" id="ARBA00004141"/>
    </source>
</evidence>
<dbReference type="GO" id="GO:0006402">
    <property type="term" value="P:mRNA catabolic process"/>
    <property type="evidence" value="ECO:0007669"/>
    <property type="project" value="InterPro"/>
</dbReference>
<dbReference type="PANTHER" id="PTHR31447:SF5">
    <property type="entry name" value="FE2OG DIOXYGENASE DOMAIN-CONTAINING PROTEIN"/>
    <property type="match status" value="1"/>
</dbReference>
<comment type="similarity">
    <text evidence="2">Belongs to the alkB family.</text>
</comment>
<feature type="compositionally biased region" description="Basic and acidic residues" evidence="6">
    <location>
        <begin position="533"/>
        <end position="542"/>
    </location>
</feature>
<dbReference type="GO" id="GO:0016020">
    <property type="term" value="C:membrane"/>
    <property type="evidence" value="ECO:0007669"/>
    <property type="project" value="UniProtKB-SubCell"/>
</dbReference>
<evidence type="ECO:0000256" key="6">
    <source>
        <dbReference type="SAM" id="MobiDB-lite"/>
    </source>
</evidence>
<feature type="region of interest" description="Disordered" evidence="6">
    <location>
        <begin position="116"/>
        <end position="159"/>
    </location>
</feature>
<dbReference type="InterPro" id="IPR037151">
    <property type="entry name" value="AlkB-like_sf"/>
</dbReference>
<dbReference type="Pfam" id="PF13532">
    <property type="entry name" value="2OG-FeII_Oxy_2"/>
    <property type="match status" value="1"/>
</dbReference>
<feature type="transmembrane region" description="Helical" evidence="7">
    <location>
        <begin position="1102"/>
        <end position="1121"/>
    </location>
</feature>
<feature type="compositionally biased region" description="Basic and acidic residues" evidence="6">
    <location>
        <begin position="150"/>
        <end position="159"/>
    </location>
</feature>
<dbReference type="SUPFAM" id="SSF103473">
    <property type="entry name" value="MFS general substrate transporter"/>
    <property type="match status" value="1"/>
</dbReference>
<accession>A0A9E7JE88</accession>
<evidence type="ECO:0000313" key="9">
    <source>
        <dbReference type="EMBL" id="URD77850.1"/>
    </source>
</evidence>
<dbReference type="InterPro" id="IPR005123">
    <property type="entry name" value="Oxoglu/Fe-dep_dioxygenase_dom"/>
</dbReference>
<feature type="transmembrane region" description="Helical" evidence="7">
    <location>
        <begin position="902"/>
        <end position="922"/>
    </location>
</feature>
<evidence type="ECO:0000256" key="3">
    <source>
        <dbReference type="ARBA" id="ARBA00022692"/>
    </source>
</evidence>
<evidence type="ECO:0000256" key="4">
    <source>
        <dbReference type="ARBA" id="ARBA00022989"/>
    </source>
</evidence>
<evidence type="ECO:0000259" key="8">
    <source>
        <dbReference type="PROSITE" id="PS51471"/>
    </source>
</evidence>
<dbReference type="SUPFAM" id="SSF51197">
    <property type="entry name" value="Clavaminate synthase-like"/>
    <property type="match status" value="1"/>
</dbReference>
<feature type="transmembrane region" description="Helical" evidence="7">
    <location>
        <begin position="709"/>
        <end position="727"/>
    </location>
</feature>
<feature type="transmembrane region" description="Helical" evidence="7">
    <location>
        <begin position="641"/>
        <end position="659"/>
    </location>
</feature>